<evidence type="ECO:0000313" key="3">
    <source>
        <dbReference type="Proteomes" id="UP000077266"/>
    </source>
</evidence>
<name>A0A165CXM7_EXIGL</name>
<dbReference type="AlphaFoldDB" id="A0A165CXM7"/>
<protein>
    <submittedName>
        <fullName evidence="2">Uncharacterized protein</fullName>
    </submittedName>
</protein>
<organism evidence="2 3">
    <name type="scientific">Exidia glandulosa HHB12029</name>
    <dbReference type="NCBI Taxonomy" id="1314781"/>
    <lineage>
        <taxon>Eukaryota</taxon>
        <taxon>Fungi</taxon>
        <taxon>Dikarya</taxon>
        <taxon>Basidiomycota</taxon>
        <taxon>Agaricomycotina</taxon>
        <taxon>Agaricomycetes</taxon>
        <taxon>Auriculariales</taxon>
        <taxon>Exidiaceae</taxon>
        <taxon>Exidia</taxon>
    </lineage>
</organism>
<sequence length="646" mass="72086">MTDTAARTALEQLVAQARQVLIAGGVDPGSEQVHRLLALPSLPGPSAPVASTSDAPHDLFSPAYDSASTATPQADPEGSSMLSLSAQVAAAVRLRQYEPPPARRWTAHELARSKNVGKYTREKRCAAVIDHPLGAIVEYPETGSQLNEAVAHRFQVDPHSAYRPQHSFQYSLSDSSHGGNPSVNCWLIRDGEKVLCKSTDYGCGCVRMCSFSGRSSHVSEAVSSSSGHSYTSPTRASAIRAAAHAQRTQDISVAEIEVFRKTLAFFGALTEHGCSVEMMDLYSEPDDEEEYEDIKRDARCKLRSSCSGRIVLKRNSAGHAYLECEHRTKGRCDHLIVRNLQDFDIDYLAALLSDDKDVVLRHEQRAAAAGYGPLAPCQHTRSCRTQAQLCPDWHRGDDGQLRRGEMKREFKCTARFRIFEPLDLVAHPCIVVICTSPHVHQAPERSMTPPLLRDALESLLCDMRWRLADATPRRIVRDSGFMSNLRHLLNWSPTLADPVLSDLHPSLGNLDHVAYLIDVVRRPLFPLGTDFEGVRDMYNRHLSLPAEDRYVRYVAEKALSSNGKLDRIVICMFPSQSRRLLSTKRLDVDISYKGVKGWYEFQMEAWDSETSQSVTLCRAFTTSQSAEAFRELYRQILSNSDSGRRR</sequence>
<reference evidence="2 3" key="1">
    <citation type="journal article" date="2016" name="Mol. Biol. Evol.">
        <title>Comparative Genomics of Early-Diverging Mushroom-Forming Fungi Provides Insights into the Origins of Lignocellulose Decay Capabilities.</title>
        <authorList>
            <person name="Nagy L.G."/>
            <person name="Riley R."/>
            <person name="Tritt A."/>
            <person name="Adam C."/>
            <person name="Daum C."/>
            <person name="Floudas D."/>
            <person name="Sun H."/>
            <person name="Yadav J.S."/>
            <person name="Pangilinan J."/>
            <person name="Larsson K.H."/>
            <person name="Matsuura K."/>
            <person name="Barry K."/>
            <person name="Labutti K."/>
            <person name="Kuo R."/>
            <person name="Ohm R.A."/>
            <person name="Bhattacharya S.S."/>
            <person name="Shirouzu T."/>
            <person name="Yoshinaga Y."/>
            <person name="Martin F.M."/>
            <person name="Grigoriev I.V."/>
            <person name="Hibbett D.S."/>
        </authorList>
    </citation>
    <scope>NUCLEOTIDE SEQUENCE [LARGE SCALE GENOMIC DNA]</scope>
    <source>
        <strain evidence="2 3">HHB12029</strain>
    </source>
</reference>
<dbReference type="OrthoDB" id="3268409at2759"/>
<keyword evidence="3" id="KW-1185">Reference proteome</keyword>
<feature type="region of interest" description="Disordered" evidence="1">
    <location>
        <begin position="46"/>
        <end position="79"/>
    </location>
</feature>
<evidence type="ECO:0000313" key="2">
    <source>
        <dbReference type="EMBL" id="KZV83375.1"/>
    </source>
</evidence>
<proteinExistence type="predicted"/>
<dbReference type="EMBL" id="KV426275">
    <property type="protein sequence ID" value="KZV83375.1"/>
    <property type="molecule type" value="Genomic_DNA"/>
</dbReference>
<accession>A0A165CXM7</accession>
<gene>
    <name evidence="2" type="ORF">EXIGLDRAFT_843006</name>
</gene>
<dbReference type="InParanoid" id="A0A165CXM7"/>
<dbReference type="Proteomes" id="UP000077266">
    <property type="component" value="Unassembled WGS sequence"/>
</dbReference>
<evidence type="ECO:0000256" key="1">
    <source>
        <dbReference type="SAM" id="MobiDB-lite"/>
    </source>
</evidence>